<dbReference type="Pfam" id="PF01052">
    <property type="entry name" value="FliMN_C"/>
    <property type="match status" value="1"/>
</dbReference>
<dbReference type="GO" id="GO:0071973">
    <property type="term" value="P:bacterial-type flagellum-dependent cell motility"/>
    <property type="evidence" value="ECO:0007669"/>
    <property type="project" value="InterPro"/>
</dbReference>
<sequence>MTATLDHTQASETITAVVVAAARAAAVLVPASSELVPGAAVTDPDAVPLPPAAAAAVSARLSGEVSGDVVLVLSADVVEALDNSPVGPMDVATALRPALEAAAATLGRVRVDAERTEDPVTALDGLRDKGMFVAVPLLAGDDHQATLALQVTLPTAAPRTQRGSLDLLRHVAMEVTVEIGRTRMTVGELLSLHPGEVVELDRAASAPADLLVNGTLIARGEVVVVDEDFGLRISEIVTDAATEIGQAAP</sequence>
<dbReference type="GO" id="GO:0006935">
    <property type="term" value="P:chemotaxis"/>
    <property type="evidence" value="ECO:0007669"/>
    <property type="project" value="UniProtKB-KW"/>
</dbReference>
<dbReference type="InterPro" id="IPR001543">
    <property type="entry name" value="FliN-like_C"/>
</dbReference>
<proteinExistence type="inferred from homology"/>
<keyword evidence="6" id="KW-0472">Membrane</keyword>
<organism evidence="8 9">
    <name type="scientific">Geodermatophilus telluris</name>
    <dbReference type="NCBI Taxonomy" id="1190417"/>
    <lineage>
        <taxon>Bacteria</taxon>
        <taxon>Bacillati</taxon>
        <taxon>Actinomycetota</taxon>
        <taxon>Actinomycetes</taxon>
        <taxon>Geodermatophilales</taxon>
        <taxon>Geodermatophilaceae</taxon>
        <taxon>Geodermatophilus</taxon>
    </lineage>
</organism>
<reference evidence="9" key="1">
    <citation type="submission" date="2016-10" db="EMBL/GenBank/DDBJ databases">
        <authorList>
            <person name="Varghese N."/>
            <person name="Submissions S."/>
        </authorList>
    </citation>
    <scope>NUCLEOTIDE SEQUENCE [LARGE SCALE GENOMIC DNA]</scope>
    <source>
        <strain evidence="9">DSM 45421</strain>
    </source>
</reference>
<evidence type="ECO:0000256" key="5">
    <source>
        <dbReference type="ARBA" id="ARBA00022779"/>
    </source>
</evidence>
<dbReference type="RefSeq" id="WP_091365075.1">
    <property type="nucleotide sequence ID" value="NZ_FMZF01000002.1"/>
</dbReference>
<dbReference type="InterPro" id="IPR051469">
    <property type="entry name" value="FliN/MopA/SpaO"/>
</dbReference>
<keyword evidence="3" id="KW-1003">Cell membrane</keyword>
<dbReference type="EMBL" id="FMZF01000002">
    <property type="protein sequence ID" value="SDC51129.1"/>
    <property type="molecule type" value="Genomic_DNA"/>
</dbReference>
<dbReference type="GO" id="GO:0005886">
    <property type="term" value="C:plasma membrane"/>
    <property type="evidence" value="ECO:0007669"/>
    <property type="project" value="UniProtKB-SubCell"/>
</dbReference>
<evidence type="ECO:0000256" key="4">
    <source>
        <dbReference type="ARBA" id="ARBA00022500"/>
    </source>
</evidence>
<keyword evidence="5" id="KW-0283">Flagellar rotation</keyword>
<dbReference type="PANTHER" id="PTHR43484:SF1">
    <property type="entry name" value="FLAGELLAR MOTOR SWITCH PROTEIN FLIN"/>
    <property type="match status" value="1"/>
</dbReference>
<evidence type="ECO:0000256" key="1">
    <source>
        <dbReference type="ARBA" id="ARBA00004413"/>
    </source>
</evidence>
<evidence type="ECO:0000259" key="7">
    <source>
        <dbReference type="Pfam" id="PF01052"/>
    </source>
</evidence>
<evidence type="ECO:0000256" key="3">
    <source>
        <dbReference type="ARBA" id="ARBA00022475"/>
    </source>
</evidence>
<gene>
    <name evidence="8" type="ORF">SAMN05660690_1706</name>
</gene>
<dbReference type="PRINTS" id="PR00956">
    <property type="entry name" value="FLGMOTORFLIN"/>
</dbReference>
<dbReference type="OrthoDB" id="9773459at2"/>
<keyword evidence="8" id="KW-0966">Cell projection</keyword>
<dbReference type="Gene3D" id="2.30.330.10">
    <property type="entry name" value="SpoA-like"/>
    <property type="match status" value="1"/>
</dbReference>
<keyword evidence="9" id="KW-1185">Reference proteome</keyword>
<comment type="subcellular location">
    <subcellularLocation>
        <location evidence="1">Cell membrane</location>
        <topology evidence="1">Peripheral membrane protein</topology>
        <orientation evidence="1">Cytoplasmic side</orientation>
    </subcellularLocation>
</comment>
<dbReference type="Proteomes" id="UP000199416">
    <property type="component" value="Unassembled WGS sequence"/>
</dbReference>
<evidence type="ECO:0000256" key="2">
    <source>
        <dbReference type="ARBA" id="ARBA00009226"/>
    </source>
</evidence>
<dbReference type="NCBIfam" id="TIGR02480">
    <property type="entry name" value="fliN"/>
    <property type="match status" value="1"/>
</dbReference>
<keyword evidence="8" id="KW-0282">Flagellum</keyword>
<comment type="similarity">
    <text evidence="2">Belongs to the FliN/MopA/SpaO family.</text>
</comment>
<dbReference type="PANTHER" id="PTHR43484">
    <property type="match status" value="1"/>
</dbReference>
<protein>
    <submittedName>
        <fullName evidence="8">Flagellar motor switch protein FliN/FliY</fullName>
    </submittedName>
</protein>
<dbReference type="SUPFAM" id="SSF101801">
    <property type="entry name" value="Surface presentation of antigens (SPOA)"/>
    <property type="match status" value="1"/>
</dbReference>
<accession>A0A1G6M6L6</accession>
<evidence type="ECO:0000313" key="9">
    <source>
        <dbReference type="Proteomes" id="UP000199416"/>
    </source>
</evidence>
<keyword evidence="8" id="KW-0969">Cilium</keyword>
<evidence type="ECO:0000256" key="6">
    <source>
        <dbReference type="ARBA" id="ARBA00023136"/>
    </source>
</evidence>
<evidence type="ECO:0000313" key="8">
    <source>
        <dbReference type="EMBL" id="SDC51129.1"/>
    </source>
</evidence>
<dbReference type="GO" id="GO:0003774">
    <property type="term" value="F:cytoskeletal motor activity"/>
    <property type="evidence" value="ECO:0007669"/>
    <property type="project" value="InterPro"/>
</dbReference>
<keyword evidence="4" id="KW-0145">Chemotaxis</keyword>
<dbReference type="GO" id="GO:0009425">
    <property type="term" value="C:bacterial-type flagellum basal body"/>
    <property type="evidence" value="ECO:0007669"/>
    <property type="project" value="InterPro"/>
</dbReference>
<dbReference type="InterPro" id="IPR012826">
    <property type="entry name" value="FliN"/>
</dbReference>
<feature type="domain" description="Flagellar motor switch protein FliN-like C-terminal" evidence="7">
    <location>
        <begin position="167"/>
        <end position="237"/>
    </location>
</feature>
<name>A0A1G6M6L6_9ACTN</name>
<dbReference type="STRING" id="1190417.SAMN05660690_1706"/>
<dbReference type="InterPro" id="IPR036429">
    <property type="entry name" value="SpoA-like_sf"/>
</dbReference>
<dbReference type="InterPro" id="IPR001172">
    <property type="entry name" value="FliN_T3SS_HrcQb"/>
</dbReference>
<dbReference type="AlphaFoldDB" id="A0A1G6M6L6"/>